<gene>
    <name evidence="4" type="ORF">FIBSPDRAFT_1054796</name>
</gene>
<evidence type="ECO:0000313" key="4">
    <source>
        <dbReference type="EMBL" id="KZP04277.1"/>
    </source>
</evidence>
<dbReference type="STRING" id="436010.A0A167UT68"/>
<feature type="transmembrane region" description="Helical" evidence="2">
    <location>
        <begin position="410"/>
        <end position="432"/>
    </location>
</feature>
<dbReference type="OrthoDB" id="2105912at2759"/>
<feature type="transmembrane region" description="Helical" evidence="2">
    <location>
        <begin position="320"/>
        <end position="339"/>
    </location>
</feature>
<feature type="transmembrane region" description="Helical" evidence="2">
    <location>
        <begin position="382"/>
        <end position="404"/>
    </location>
</feature>
<feature type="transmembrane region" description="Helical" evidence="2">
    <location>
        <begin position="345"/>
        <end position="361"/>
    </location>
</feature>
<reference evidence="4 5" key="1">
    <citation type="journal article" date="2016" name="Mol. Biol. Evol.">
        <title>Comparative Genomics of Early-Diverging Mushroom-Forming Fungi Provides Insights into the Origins of Lignocellulose Decay Capabilities.</title>
        <authorList>
            <person name="Nagy L.G."/>
            <person name="Riley R."/>
            <person name="Tritt A."/>
            <person name="Adam C."/>
            <person name="Daum C."/>
            <person name="Floudas D."/>
            <person name="Sun H."/>
            <person name="Yadav J.S."/>
            <person name="Pangilinan J."/>
            <person name="Larsson K.H."/>
            <person name="Matsuura K."/>
            <person name="Barry K."/>
            <person name="Labutti K."/>
            <person name="Kuo R."/>
            <person name="Ohm R.A."/>
            <person name="Bhattacharya S.S."/>
            <person name="Shirouzu T."/>
            <person name="Yoshinaga Y."/>
            <person name="Martin F.M."/>
            <person name="Grigoriev I.V."/>
            <person name="Hibbett D.S."/>
        </authorList>
    </citation>
    <scope>NUCLEOTIDE SEQUENCE [LARGE SCALE GENOMIC DNA]</scope>
    <source>
        <strain evidence="4 5">CBS 109695</strain>
    </source>
</reference>
<feature type="transmembrane region" description="Helical" evidence="2">
    <location>
        <begin position="181"/>
        <end position="205"/>
    </location>
</feature>
<keyword evidence="2" id="KW-0812">Transmembrane</keyword>
<feature type="transmembrane region" description="Helical" evidence="2">
    <location>
        <begin position="289"/>
        <end position="313"/>
    </location>
</feature>
<accession>A0A167UT68</accession>
<dbReference type="PROSITE" id="PS50850">
    <property type="entry name" value="MFS"/>
    <property type="match status" value="1"/>
</dbReference>
<keyword evidence="5" id="KW-1185">Reference proteome</keyword>
<keyword evidence="2" id="KW-0472">Membrane</keyword>
<feature type="transmembrane region" description="Helical" evidence="2">
    <location>
        <begin position="259"/>
        <end position="283"/>
    </location>
</feature>
<feature type="transmembrane region" description="Helical" evidence="2">
    <location>
        <begin position="211"/>
        <end position="230"/>
    </location>
</feature>
<evidence type="ECO:0000313" key="5">
    <source>
        <dbReference type="Proteomes" id="UP000076532"/>
    </source>
</evidence>
<dbReference type="SUPFAM" id="SSF103473">
    <property type="entry name" value="MFS general substrate transporter"/>
    <property type="match status" value="1"/>
</dbReference>
<feature type="transmembrane region" description="Helical" evidence="2">
    <location>
        <begin position="51"/>
        <end position="74"/>
    </location>
</feature>
<dbReference type="AlphaFoldDB" id="A0A167UT68"/>
<dbReference type="GO" id="GO:0022857">
    <property type="term" value="F:transmembrane transporter activity"/>
    <property type="evidence" value="ECO:0007669"/>
    <property type="project" value="InterPro"/>
</dbReference>
<evidence type="ECO:0000256" key="2">
    <source>
        <dbReference type="SAM" id="Phobius"/>
    </source>
</evidence>
<keyword evidence="2" id="KW-1133">Transmembrane helix</keyword>
<dbReference type="InterPro" id="IPR036259">
    <property type="entry name" value="MFS_trans_sf"/>
</dbReference>
<dbReference type="PANTHER" id="PTHR42910">
    <property type="entry name" value="TRANSPORTER SCO4007-RELATED"/>
    <property type="match status" value="1"/>
</dbReference>
<feature type="transmembrane region" description="Helical" evidence="2">
    <location>
        <begin position="94"/>
        <end position="111"/>
    </location>
</feature>
<protein>
    <submittedName>
        <fullName evidence="4">Membrane protein</fullName>
    </submittedName>
</protein>
<dbReference type="PANTHER" id="PTHR42910:SF1">
    <property type="entry name" value="MAJOR FACILITATOR SUPERFAMILY (MFS) PROFILE DOMAIN-CONTAINING PROTEIN"/>
    <property type="match status" value="1"/>
</dbReference>
<dbReference type="Gene3D" id="1.20.1250.20">
    <property type="entry name" value="MFS general substrate transporter like domains"/>
    <property type="match status" value="2"/>
</dbReference>
<sequence length="484" mass="52481">MTLNPSPDATITENASIRDASNDIRSSPTIPKDFGLIPVPKRLRYNPEKPFHFGTLMNISFGFASTFIVANLYYCQPILIDLADSFHVSYGEVSKIPTLIQAGYATGLLLISPLGDLVRRRQLILLLVVISTLLTIGLAVTTNFKVFEALSYLVGIATVVPQILLPLAADLAPPERRASAISIVLSGLLLGILIARVLGGVIANFTSWRVIYYMSIGVQAFVLGGAYLIIPDYPAKNEGLTYFKIITSMAKLAVTEPKLIQAALINLASSACFTNFWVTLTFLLGGAPYYYSTLDIGLFGLLGALGVLVAPFIGKLIDRLVPWYAALAAIFFGLVFQAVQIGAGGINIAAVIIACFGLDVFRQMQQVSLTTSVFTLSTDARARLNAVLILSLFIGQVMGTSVGTQVFVKYGWRASAAVSMAWFGFQLFMLFLRGPHVKRYTWFGYEGGLEARKSVVTAREMAELKAAAGEDVREKSDVEKDQAV</sequence>
<dbReference type="InterPro" id="IPR020846">
    <property type="entry name" value="MFS_dom"/>
</dbReference>
<proteinExistence type="predicted"/>
<evidence type="ECO:0000259" key="3">
    <source>
        <dbReference type="PROSITE" id="PS50850"/>
    </source>
</evidence>
<feature type="transmembrane region" description="Helical" evidence="2">
    <location>
        <begin position="150"/>
        <end position="169"/>
    </location>
</feature>
<organism evidence="4 5">
    <name type="scientific">Athelia psychrophila</name>
    <dbReference type="NCBI Taxonomy" id="1759441"/>
    <lineage>
        <taxon>Eukaryota</taxon>
        <taxon>Fungi</taxon>
        <taxon>Dikarya</taxon>
        <taxon>Basidiomycota</taxon>
        <taxon>Agaricomycotina</taxon>
        <taxon>Agaricomycetes</taxon>
        <taxon>Agaricomycetidae</taxon>
        <taxon>Atheliales</taxon>
        <taxon>Atheliaceae</taxon>
        <taxon>Athelia</taxon>
    </lineage>
</organism>
<feature type="domain" description="Major facilitator superfamily (MFS) profile" evidence="3">
    <location>
        <begin position="55"/>
        <end position="438"/>
    </location>
</feature>
<dbReference type="CDD" id="cd17324">
    <property type="entry name" value="MFS_NepI_like"/>
    <property type="match status" value="1"/>
</dbReference>
<dbReference type="Proteomes" id="UP000076532">
    <property type="component" value="Unassembled WGS sequence"/>
</dbReference>
<feature type="transmembrane region" description="Helical" evidence="2">
    <location>
        <begin position="123"/>
        <end position="144"/>
    </location>
</feature>
<dbReference type="Pfam" id="PF07690">
    <property type="entry name" value="MFS_1"/>
    <property type="match status" value="1"/>
</dbReference>
<evidence type="ECO:0000256" key="1">
    <source>
        <dbReference type="ARBA" id="ARBA00004141"/>
    </source>
</evidence>
<dbReference type="InterPro" id="IPR011701">
    <property type="entry name" value="MFS"/>
</dbReference>
<dbReference type="GO" id="GO:0016020">
    <property type="term" value="C:membrane"/>
    <property type="evidence" value="ECO:0007669"/>
    <property type="project" value="UniProtKB-SubCell"/>
</dbReference>
<comment type="subcellular location">
    <subcellularLocation>
        <location evidence="1">Membrane</location>
        <topology evidence="1">Multi-pass membrane protein</topology>
    </subcellularLocation>
</comment>
<dbReference type="EMBL" id="KV417940">
    <property type="protein sequence ID" value="KZP04277.1"/>
    <property type="molecule type" value="Genomic_DNA"/>
</dbReference>
<name>A0A167UT68_9AGAM</name>